<organism evidence="3 4">
    <name type="scientific">Vagococcus entomophilus</name>
    <dbReference type="NCBI Taxonomy" id="1160095"/>
    <lineage>
        <taxon>Bacteria</taxon>
        <taxon>Bacillati</taxon>
        <taxon>Bacillota</taxon>
        <taxon>Bacilli</taxon>
        <taxon>Lactobacillales</taxon>
        <taxon>Enterococcaceae</taxon>
        <taxon>Vagococcus</taxon>
    </lineage>
</organism>
<dbReference type="Pfam" id="PF06605">
    <property type="entry name" value="Prophage_tail"/>
    <property type="match status" value="1"/>
</dbReference>
<dbReference type="InterPro" id="IPR010572">
    <property type="entry name" value="Tail_dom"/>
</dbReference>
<reference evidence="3 4" key="1">
    <citation type="submission" date="2017-05" db="EMBL/GenBank/DDBJ databases">
        <title>Vagococcus spp. assemblies.</title>
        <authorList>
            <person name="Gulvik C.A."/>
        </authorList>
    </citation>
    <scope>NUCLEOTIDE SEQUENCE [LARGE SCALE GENOMIC DNA]</scope>
    <source>
        <strain evidence="3 4">DSM 24756</strain>
    </source>
</reference>
<proteinExistence type="predicted"/>
<evidence type="ECO:0000313" key="3">
    <source>
        <dbReference type="EMBL" id="RSU08427.1"/>
    </source>
</evidence>
<feature type="domain" description="Tail spike" evidence="2">
    <location>
        <begin position="137"/>
        <end position="383"/>
    </location>
</feature>
<dbReference type="AlphaFoldDB" id="A0A430AKJ3"/>
<dbReference type="RefSeq" id="WP_126823013.1">
    <property type="nucleotide sequence ID" value="NZ_JBHLWU010000001.1"/>
</dbReference>
<sequence>MTKSPRIAIKNAYDTVLGFIDNSAKKALHFKDDTLHEYLQGNAFTFTFKTSAKHPDSLDIKEGGKISFVLDNVDYNLNIVEVIRDELTVEVTCYSLSLELVNEKKGAYKGKSLSFSQYLNVFDSEKTLNLVINEVSDKKISNEWTGEDTVLARLFSLANVFDAEIEFKTVLNDNYSLERVDMHVYKAHNDEYQGIGTNRKDITLRYGKEVTGITRTANITDLYTAINPTGADGLTLKSLNRYIYDDQQNLIFFTTNTDANGYNPDVIYAPRAKNQFPSTLTSDSKQRYIATNWETEISSIESLWGRALAELKKNMIPKVTYEISGYLKTNIGDTVQVEDEGFNPKLYLTARVTEQERSLSNPTSSNCKTTFSNVTESSSQIDQSLLDKMQELVNANKQYSLDIISDNGTVFKNNEGETTLKTVVRDGVNIVTDSFVYKWYKDNSYIATQKSLTVQASDVVSKAVYKVESFKASDIDNAVNSKEVTLFVTSDGENGAPGKNGETKYTWIMFADDVNGKNMSSDATGKSFLGLSYNQDTITPSNDAKDYSFLPMYDIAIMEDVEKRLKEVNSTTISTTEPQSPTTGDNWWQSDGNGDITGIFKWSGTEWQSAQIQQDSLIIKQLTSVAIDSAQITGSKIVNTFKDVELQGEKLTGTTTVEGANVRIDYKTANGQSGNVVINPLSTGSQVFNSQGVKINGYELSTSQLYFYDKDIGTGVTEAKYLVQYPWWWCGIKSGFSWYNNTTNQYRPKAKLVFINNMPFVNFFGILTRNSSGGGGGGWQYWGTLDIASMKIKDFMTADCNATVSVNGGDGATLGLTQGGEIVVRTPNNFNECRINCLMPLA</sequence>
<accession>A0A430AKJ3</accession>
<gene>
    <name evidence="3" type="ORF">CBF30_04090</name>
</gene>
<protein>
    <recommendedName>
        <fullName evidence="2">Tail spike domain-containing protein</fullName>
    </recommendedName>
</protein>
<dbReference type="Proteomes" id="UP000288669">
    <property type="component" value="Unassembled WGS sequence"/>
</dbReference>
<comment type="caution">
    <text evidence="3">The sequence shown here is derived from an EMBL/GenBank/DDBJ whole genome shotgun (WGS) entry which is preliminary data.</text>
</comment>
<dbReference type="OrthoDB" id="2237640at2"/>
<evidence type="ECO:0000256" key="1">
    <source>
        <dbReference type="SAM" id="MobiDB-lite"/>
    </source>
</evidence>
<evidence type="ECO:0000313" key="4">
    <source>
        <dbReference type="Proteomes" id="UP000288669"/>
    </source>
</evidence>
<keyword evidence="4" id="KW-1185">Reference proteome</keyword>
<name>A0A430AKJ3_9ENTE</name>
<dbReference type="EMBL" id="NGJZ01000001">
    <property type="protein sequence ID" value="RSU08427.1"/>
    <property type="molecule type" value="Genomic_DNA"/>
</dbReference>
<feature type="region of interest" description="Disordered" evidence="1">
    <location>
        <begin position="570"/>
        <end position="590"/>
    </location>
</feature>
<evidence type="ECO:0000259" key="2">
    <source>
        <dbReference type="Pfam" id="PF06605"/>
    </source>
</evidence>